<keyword evidence="2" id="KW-1185">Reference proteome</keyword>
<dbReference type="Proteomes" id="UP000007519">
    <property type="component" value="Chromosome"/>
</dbReference>
<organism evidence="1 2">
    <name type="scientific">Saprospira grandis (strain Lewin)</name>
    <dbReference type="NCBI Taxonomy" id="984262"/>
    <lineage>
        <taxon>Bacteria</taxon>
        <taxon>Pseudomonadati</taxon>
        <taxon>Bacteroidota</taxon>
        <taxon>Saprospiria</taxon>
        <taxon>Saprospirales</taxon>
        <taxon>Saprospiraceae</taxon>
        <taxon>Saprospira</taxon>
    </lineage>
</organism>
<evidence type="ECO:0000313" key="1">
    <source>
        <dbReference type="EMBL" id="AFC23837.1"/>
    </source>
</evidence>
<dbReference type="HOGENOM" id="CLU_2510790_0_0_10"/>
<gene>
    <name evidence="1" type="ordered locus">SGRA_1102</name>
</gene>
<sequence>MGLPRRRRRRGAMLRGSQVCSALRRQAALVWPAATRSAALSRSTVFFSFGHFLRPSIYTALQRRTIFAVGFMLQPPLAGGKAAAG</sequence>
<dbReference type="EMBL" id="CP002831">
    <property type="protein sequence ID" value="AFC23837.1"/>
    <property type="molecule type" value="Genomic_DNA"/>
</dbReference>
<dbReference type="KEGG" id="sgn:SGRA_1102"/>
<reference evidence="1 2" key="1">
    <citation type="journal article" date="2012" name="Stand. Genomic Sci.">
        <title>Complete genome sequencing and analysis of Saprospira grandis str. Lewin, a predatory marine bacterium.</title>
        <authorList>
            <person name="Saw J.H."/>
            <person name="Yuryev A."/>
            <person name="Kanbe M."/>
            <person name="Hou S."/>
            <person name="Young A.G."/>
            <person name="Aizawa S."/>
            <person name="Alam M."/>
        </authorList>
    </citation>
    <scope>NUCLEOTIDE SEQUENCE [LARGE SCALE GENOMIC DNA]</scope>
    <source>
        <strain evidence="1 2">Lewin</strain>
    </source>
</reference>
<dbReference type="STRING" id="984262.SGRA_1102"/>
<dbReference type="AlphaFoldDB" id="H6L3V5"/>
<name>H6L3V5_SAPGL</name>
<accession>H6L3V5</accession>
<evidence type="ECO:0000313" key="2">
    <source>
        <dbReference type="Proteomes" id="UP000007519"/>
    </source>
</evidence>
<proteinExistence type="predicted"/>
<protein>
    <submittedName>
        <fullName evidence="1">Uncharacterized protein</fullName>
    </submittedName>
</protein>